<reference evidence="2" key="1">
    <citation type="submission" date="2022-11" db="UniProtKB">
        <authorList>
            <consortium name="WormBaseParasite"/>
        </authorList>
    </citation>
    <scope>IDENTIFICATION</scope>
</reference>
<dbReference type="WBParaSite" id="nRc.2.0.1.t21151-RA">
    <property type="protein sequence ID" value="nRc.2.0.1.t21151-RA"/>
    <property type="gene ID" value="nRc.2.0.1.g21151"/>
</dbReference>
<dbReference type="AlphaFoldDB" id="A0A915J400"/>
<dbReference type="Proteomes" id="UP000887565">
    <property type="component" value="Unplaced"/>
</dbReference>
<evidence type="ECO:0000313" key="2">
    <source>
        <dbReference type="WBParaSite" id="nRc.2.0.1.t21151-RA"/>
    </source>
</evidence>
<evidence type="ECO:0000313" key="1">
    <source>
        <dbReference type="Proteomes" id="UP000887565"/>
    </source>
</evidence>
<organism evidence="1 2">
    <name type="scientific">Romanomermis culicivorax</name>
    <name type="common">Nematode worm</name>
    <dbReference type="NCBI Taxonomy" id="13658"/>
    <lineage>
        <taxon>Eukaryota</taxon>
        <taxon>Metazoa</taxon>
        <taxon>Ecdysozoa</taxon>
        <taxon>Nematoda</taxon>
        <taxon>Enoplea</taxon>
        <taxon>Dorylaimia</taxon>
        <taxon>Mermithida</taxon>
        <taxon>Mermithoidea</taxon>
        <taxon>Mermithidae</taxon>
        <taxon>Romanomermis</taxon>
    </lineage>
</organism>
<keyword evidence="1" id="KW-1185">Reference proteome</keyword>
<sequence length="62" mass="7619">MQYVALLLFCKMKNKLIQRENMHSMRHLWYIVFDKEEELAMEVPIPCKIKEMDNGVWTRMEE</sequence>
<protein>
    <submittedName>
        <fullName evidence="2">Uncharacterized protein</fullName>
    </submittedName>
</protein>
<accession>A0A915J400</accession>
<name>A0A915J400_ROMCU</name>
<proteinExistence type="predicted"/>